<keyword evidence="3" id="KW-1185">Reference proteome</keyword>
<dbReference type="EMBL" id="JBHUKS010000005">
    <property type="protein sequence ID" value="MFD2467418.1"/>
    <property type="molecule type" value="Genomic_DNA"/>
</dbReference>
<feature type="transmembrane region" description="Helical" evidence="1">
    <location>
        <begin position="265"/>
        <end position="284"/>
    </location>
</feature>
<accession>A0ABW5H2D1</accession>
<feature type="transmembrane region" description="Helical" evidence="1">
    <location>
        <begin position="12"/>
        <end position="31"/>
    </location>
</feature>
<protein>
    <submittedName>
        <fullName evidence="2">Enediyne biosynthesis protein UnbU</fullName>
    </submittedName>
</protein>
<evidence type="ECO:0000313" key="3">
    <source>
        <dbReference type="Proteomes" id="UP001597483"/>
    </source>
</evidence>
<organism evidence="2 3">
    <name type="scientific">Amycolatopsis silviterrae</name>
    <dbReference type="NCBI Taxonomy" id="1656914"/>
    <lineage>
        <taxon>Bacteria</taxon>
        <taxon>Bacillati</taxon>
        <taxon>Actinomycetota</taxon>
        <taxon>Actinomycetes</taxon>
        <taxon>Pseudonocardiales</taxon>
        <taxon>Pseudonocardiaceae</taxon>
        <taxon>Amycolatopsis</taxon>
    </lineage>
</organism>
<dbReference type="Proteomes" id="UP001597483">
    <property type="component" value="Unassembled WGS sequence"/>
</dbReference>
<gene>
    <name evidence="2" type="ORF">ACFSVL_08450</name>
</gene>
<proteinExistence type="predicted"/>
<feature type="transmembrane region" description="Helical" evidence="1">
    <location>
        <begin position="99"/>
        <end position="116"/>
    </location>
</feature>
<dbReference type="RefSeq" id="WP_378302125.1">
    <property type="nucleotide sequence ID" value="NZ_JBHUKS010000005.1"/>
</dbReference>
<feature type="transmembrane region" description="Helical" evidence="1">
    <location>
        <begin position="241"/>
        <end position="259"/>
    </location>
</feature>
<feature type="transmembrane region" description="Helical" evidence="1">
    <location>
        <begin position="185"/>
        <end position="204"/>
    </location>
</feature>
<reference evidence="3" key="1">
    <citation type="journal article" date="2019" name="Int. J. Syst. Evol. Microbiol.">
        <title>The Global Catalogue of Microorganisms (GCM) 10K type strain sequencing project: providing services to taxonomists for standard genome sequencing and annotation.</title>
        <authorList>
            <consortium name="The Broad Institute Genomics Platform"/>
            <consortium name="The Broad Institute Genome Sequencing Center for Infectious Disease"/>
            <person name="Wu L."/>
            <person name="Ma J."/>
        </authorList>
    </citation>
    <scope>NUCLEOTIDE SEQUENCE [LARGE SCALE GENOMIC DNA]</scope>
    <source>
        <strain evidence="3">CGMCC 4.7641</strain>
    </source>
</reference>
<feature type="transmembrane region" description="Helical" evidence="1">
    <location>
        <begin position="37"/>
        <end position="54"/>
    </location>
</feature>
<keyword evidence="1" id="KW-0472">Membrane</keyword>
<comment type="caution">
    <text evidence="2">The sequence shown here is derived from an EMBL/GenBank/DDBJ whole genome shotgun (WGS) entry which is preliminary data.</text>
</comment>
<keyword evidence="1" id="KW-0812">Transmembrane</keyword>
<sequence length="310" mass="32916">MTKSPSERRSAALRRFGASITVLTVLGHTVLGFEQAYLTPVVAVVAALAAEIVLESVEAATASRRPRYLGKPGAVVDFLLPAYITGMACAMLLYANDRFMPTVLASVVGVASKYVVRVRVGGKSRHVLNPSNVGIVAVLLLFGWVGIAPPYEFTEWVAGWWGAVVPALLLIAGTMLNAQLTGKVPLILGWVGGFLAQALLRALFTDVSLVSAVLPLTGTAFVLFTNYMITDPGTTPSSRRNQVVFGLATAAVYGLLVQLHVVFGLFFALTITCALRAVVLAVAARRSTQWTVLVPAQRTAAEPEPAREPA</sequence>
<feature type="transmembrane region" description="Helical" evidence="1">
    <location>
        <begin position="159"/>
        <end position="178"/>
    </location>
</feature>
<feature type="transmembrane region" description="Helical" evidence="1">
    <location>
        <begin position="128"/>
        <end position="147"/>
    </location>
</feature>
<feature type="transmembrane region" description="Helical" evidence="1">
    <location>
        <begin position="74"/>
        <end position="93"/>
    </location>
</feature>
<name>A0ABW5H2D1_9PSEU</name>
<feature type="transmembrane region" description="Helical" evidence="1">
    <location>
        <begin position="210"/>
        <end position="229"/>
    </location>
</feature>
<keyword evidence="1" id="KW-1133">Transmembrane helix</keyword>
<evidence type="ECO:0000313" key="2">
    <source>
        <dbReference type="EMBL" id="MFD2467418.1"/>
    </source>
</evidence>
<evidence type="ECO:0000256" key="1">
    <source>
        <dbReference type="SAM" id="Phobius"/>
    </source>
</evidence>